<accession>A0A914EIV7</accession>
<evidence type="ECO:0000313" key="9">
    <source>
        <dbReference type="Proteomes" id="UP000887540"/>
    </source>
</evidence>
<protein>
    <submittedName>
        <fullName evidence="10">Amine oxidase domain-containing protein</fullName>
    </submittedName>
</protein>
<evidence type="ECO:0000256" key="4">
    <source>
        <dbReference type="ARBA" id="ARBA00022490"/>
    </source>
</evidence>
<evidence type="ECO:0000313" key="10">
    <source>
        <dbReference type="WBParaSite" id="ACRNAN_scaffold8436.g22847.t1"/>
    </source>
</evidence>
<sequence>MFLPSLPSNKLAAIDVLGFGSNLKVFMVYDKPFWSDPNVIVPLYVEDCAQKSLLAEYIHVVEHSSWNNNVLVIWFVGKGPEIIGQLNDDKLNYEITSLFQNSLQDFSIPRAQKVIR</sequence>
<dbReference type="GO" id="GO:0046592">
    <property type="term" value="F:polyamine oxidase activity"/>
    <property type="evidence" value="ECO:0007669"/>
    <property type="project" value="TreeGrafter"/>
</dbReference>
<keyword evidence="7" id="KW-0560">Oxidoreductase</keyword>
<keyword evidence="6" id="KW-0274">FAD</keyword>
<comment type="subcellular location">
    <subcellularLocation>
        <location evidence="2">Cytoplasm</location>
    </subcellularLocation>
</comment>
<dbReference type="PANTHER" id="PTHR10742:SF405">
    <property type="entry name" value="PEROXISOMAL N(1)-ACETYL-SPERMINE_SPERMIDINE OXIDASE"/>
    <property type="match status" value="1"/>
</dbReference>
<dbReference type="Pfam" id="PF01593">
    <property type="entry name" value="Amino_oxidase"/>
    <property type="match status" value="1"/>
</dbReference>
<dbReference type="AlphaFoldDB" id="A0A914EIV7"/>
<keyword evidence="9" id="KW-1185">Reference proteome</keyword>
<feature type="domain" description="Amine oxidase" evidence="8">
    <location>
        <begin position="1"/>
        <end position="44"/>
    </location>
</feature>
<comment type="similarity">
    <text evidence="3">Belongs to the flavin monoamine oxidase family.</text>
</comment>
<dbReference type="WBParaSite" id="ACRNAN_scaffold8436.g22847.t1">
    <property type="protein sequence ID" value="ACRNAN_scaffold8436.g22847.t1"/>
    <property type="gene ID" value="ACRNAN_scaffold8436.g22847"/>
</dbReference>
<keyword evidence="5" id="KW-0285">Flavoprotein</keyword>
<name>A0A914EIV7_9BILA</name>
<evidence type="ECO:0000256" key="3">
    <source>
        <dbReference type="ARBA" id="ARBA00005995"/>
    </source>
</evidence>
<proteinExistence type="inferred from homology"/>
<evidence type="ECO:0000256" key="2">
    <source>
        <dbReference type="ARBA" id="ARBA00004496"/>
    </source>
</evidence>
<dbReference type="Gene3D" id="3.90.660.10">
    <property type="match status" value="1"/>
</dbReference>
<dbReference type="Proteomes" id="UP000887540">
    <property type="component" value="Unplaced"/>
</dbReference>
<evidence type="ECO:0000256" key="6">
    <source>
        <dbReference type="ARBA" id="ARBA00022827"/>
    </source>
</evidence>
<dbReference type="GO" id="GO:0005737">
    <property type="term" value="C:cytoplasm"/>
    <property type="evidence" value="ECO:0007669"/>
    <property type="project" value="UniProtKB-SubCell"/>
</dbReference>
<keyword evidence="4" id="KW-0963">Cytoplasm</keyword>
<reference evidence="10" key="1">
    <citation type="submission" date="2022-11" db="UniProtKB">
        <authorList>
            <consortium name="WormBaseParasite"/>
        </authorList>
    </citation>
    <scope>IDENTIFICATION</scope>
</reference>
<evidence type="ECO:0000256" key="1">
    <source>
        <dbReference type="ARBA" id="ARBA00001974"/>
    </source>
</evidence>
<dbReference type="SUPFAM" id="SSF54373">
    <property type="entry name" value="FAD-linked reductases, C-terminal domain"/>
    <property type="match status" value="1"/>
</dbReference>
<comment type="cofactor">
    <cofactor evidence="1">
        <name>FAD</name>
        <dbReference type="ChEBI" id="CHEBI:57692"/>
    </cofactor>
</comment>
<evidence type="ECO:0000256" key="7">
    <source>
        <dbReference type="ARBA" id="ARBA00023002"/>
    </source>
</evidence>
<evidence type="ECO:0000256" key="5">
    <source>
        <dbReference type="ARBA" id="ARBA00022630"/>
    </source>
</evidence>
<organism evidence="9 10">
    <name type="scientific">Acrobeloides nanus</name>
    <dbReference type="NCBI Taxonomy" id="290746"/>
    <lineage>
        <taxon>Eukaryota</taxon>
        <taxon>Metazoa</taxon>
        <taxon>Ecdysozoa</taxon>
        <taxon>Nematoda</taxon>
        <taxon>Chromadorea</taxon>
        <taxon>Rhabditida</taxon>
        <taxon>Tylenchina</taxon>
        <taxon>Cephalobomorpha</taxon>
        <taxon>Cephaloboidea</taxon>
        <taxon>Cephalobidae</taxon>
        <taxon>Acrobeloides</taxon>
    </lineage>
</organism>
<dbReference type="PANTHER" id="PTHR10742">
    <property type="entry name" value="FLAVIN MONOAMINE OXIDASE"/>
    <property type="match status" value="1"/>
</dbReference>
<evidence type="ECO:0000259" key="8">
    <source>
        <dbReference type="Pfam" id="PF01593"/>
    </source>
</evidence>
<dbReference type="InterPro" id="IPR050281">
    <property type="entry name" value="Flavin_monoamine_oxidase"/>
</dbReference>
<dbReference type="InterPro" id="IPR002937">
    <property type="entry name" value="Amino_oxidase"/>
</dbReference>